<name>A0A1H5PK58_9MICC</name>
<gene>
    <name evidence="2" type="ORF">SAMN04489740_3987</name>
    <name evidence="3" type="ORF">SAMN04489740_4379</name>
    <name evidence="4" type="ORF">SAMN04489740_4389</name>
</gene>
<evidence type="ECO:0000313" key="5">
    <source>
        <dbReference type="Proteomes" id="UP000182725"/>
    </source>
</evidence>
<sequence length="240" mass="25528">MSLENWVAAERATTVADQIHHFEGPGSNWVVATEGRDFTLIDCGYPADLANVEKSISHLDLSWSDCTAILVTHAHVDHVGPLQLLSSTYGIPVLCSDQEADVLRGVVASQVTLDDVLALQGDPLVSVWMHDAIQAGGLTKVSLEPTGVFHNHDRLDLPGSPRVIMTPGHTPGHAAFNLQDGMAIATGDAWVTGHAISSESGPQMLHEIFQGDNAAAGLAFKHLQDLEAAAWLPGHGAPKY</sequence>
<dbReference type="EMBL" id="FNTV01000002">
    <property type="protein sequence ID" value="SEF13535.1"/>
    <property type="molecule type" value="Genomic_DNA"/>
</dbReference>
<dbReference type="Proteomes" id="UP000182725">
    <property type="component" value="Unassembled WGS sequence"/>
</dbReference>
<dbReference type="InterPro" id="IPR001279">
    <property type="entry name" value="Metallo-B-lactamas"/>
</dbReference>
<evidence type="ECO:0000313" key="2">
    <source>
        <dbReference type="EMBL" id="SEF10376.1"/>
    </source>
</evidence>
<dbReference type="PANTHER" id="PTHR42951">
    <property type="entry name" value="METALLO-BETA-LACTAMASE DOMAIN-CONTAINING"/>
    <property type="match status" value="1"/>
</dbReference>
<dbReference type="PANTHER" id="PTHR42951:SF14">
    <property type="entry name" value="METALLO-BETA-LACTAMASE SUPERFAMILY PROTEIN"/>
    <property type="match status" value="1"/>
</dbReference>
<dbReference type="Pfam" id="PF00753">
    <property type="entry name" value="Lactamase_B"/>
    <property type="match status" value="1"/>
</dbReference>
<dbReference type="InterPro" id="IPR050855">
    <property type="entry name" value="NDM-1-like"/>
</dbReference>
<dbReference type="Gene3D" id="3.60.15.10">
    <property type="entry name" value="Ribonuclease Z/Hydroxyacylglutathione hydrolase-like"/>
    <property type="match status" value="1"/>
</dbReference>
<evidence type="ECO:0000313" key="3">
    <source>
        <dbReference type="EMBL" id="SEF13461.1"/>
    </source>
</evidence>
<feature type="domain" description="Metallo-beta-lactamase" evidence="1">
    <location>
        <begin position="25"/>
        <end position="235"/>
    </location>
</feature>
<dbReference type="AlphaFoldDB" id="A0A1H5PK58"/>
<dbReference type="EMBL" id="FNTV01000002">
    <property type="protein sequence ID" value="SEF13461.1"/>
    <property type="molecule type" value="Genomic_DNA"/>
</dbReference>
<dbReference type="SMART" id="SM00849">
    <property type="entry name" value="Lactamase_B"/>
    <property type="match status" value="1"/>
</dbReference>
<evidence type="ECO:0000259" key="1">
    <source>
        <dbReference type="SMART" id="SM00849"/>
    </source>
</evidence>
<protein>
    <submittedName>
        <fullName evidence="3">Glyoxylase, beta-lactamase superfamily II</fullName>
    </submittedName>
</protein>
<organism evidence="3 5">
    <name type="scientific">Arthrobacter alpinus</name>
    <dbReference type="NCBI Taxonomy" id="656366"/>
    <lineage>
        <taxon>Bacteria</taxon>
        <taxon>Bacillati</taxon>
        <taxon>Actinomycetota</taxon>
        <taxon>Actinomycetes</taxon>
        <taxon>Micrococcales</taxon>
        <taxon>Micrococcaceae</taxon>
        <taxon>Arthrobacter</taxon>
    </lineage>
</organism>
<dbReference type="SUPFAM" id="SSF56281">
    <property type="entry name" value="Metallo-hydrolase/oxidoreductase"/>
    <property type="match status" value="1"/>
</dbReference>
<evidence type="ECO:0000313" key="4">
    <source>
        <dbReference type="EMBL" id="SEF13535.1"/>
    </source>
</evidence>
<reference evidence="3 5" key="1">
    <citation type="submission" date="2016-10" db="EMBL/GenBank/DDBJ databases">
        <authorList>
            <person name="de Groot N.N."/>
        </authorList>
    </citation>
    <scope>NUCLEOTIDE SEQUENCE [LARGE SCALE GENOMIC DNA]</scope>
    <source>
        <strain evidence="3 5">DSM 22274</strain>
    </source>
</reference>
<accession>A0A1H5PK58</accession>
<dbReference type="RefSeq" id="WP_170835536.1">
    <property type="nucleotide sequence ID" value="NZ_FNTV01000002.1"/>
</dbReference>
<dbReference type="InterPro" id="IPR036866">
    <property type="entry name" value="RibonucZ/Hydroxyglut_hydro"/>
</dbReference>
<dbReference type="EMBL" id="FNTV01000002">
    <property type="protein sequence ID" value="SEF10376.1"/>
    <property type="molecule type" value="Genomic_DNA"/>
</dbReference>
<proteinExistence type="predicted"/>